<dbReference type="EMBL" id="CP007139">
    <property type="protein sequence ID" value="AIE87271.1"/>
    <property type="molecule type" value="Genomic_DNA"/>
</dbReference>
<dbReference type="AlphaFoldDB" id="A0A068NUZ0"/>
<name>A0A068NUZ0_FIMGI</name>
<organism evidence="2 3">
    <name type="scientific">Fimbriimonas ginsengisoli Gsoil 348</name>
    <dbReference type="NCBI Taxonomy" id="661478"/>
    <lineage>
        <taxon>Bacteria</taxon>
        <taxon>Bacillati</taxon>
        <taxon>Armatimonadota</taxon>
        <taxon>Fimbriimonadia</taxon>
        <taxon>Fimbriimonadales</taxon>
        <taxon>Fimbriimonadaceae</taxon>
        <taxon>Fimbriimonas</taxon>
    </lineage>
</organism>
<dbReference type="KEGG" id="fgi:OP10G_3903"/>
<feature type="region of interest" description="Disordered" evidence="1">
    <location>
        <begin position="1"/>
        <end position="51"/>
    </location>
</feature>
<dbReference type="HOGENOM" id="CLU_3099051_0_0_0"/>
<evidence type="ECO:0000256" key="1">
    <source>
        <dbReference type="SAM" id="MobiDB-lite"/>
    </source>
</evidence>
<sequence length="51" mass="6001">MTTTRDPHEQPPVRKEDPQFLAEHRVDQRDEIVPRPDPLTGEEIAELRPRT</sequence>
<reference evidence="2 3" key="1">
    <citation type="journal article" date="2014" name="PLoS ONE">
        <title>The first complete genome sequence of the class fimbriimonadia in the phylum armatimonadetes.</title>
        <authorList>
            <person name="Hu Z.Y."/>
            <person name="Wang Y.Z."/>
            <person name="Im W.T."/>
            <person name="Wang S.Y."/>
            <person name="Zhao G.P."/>
            <person name="Zheng H.J."/>
            <person name="Quan Z.X."/>
        </authorList>
    </citation>
    <scope>NUCLEOTIDE SEQUENCE [LARGE SCALE GENOMIC DNA]</scope>
    <source>
        <strain evidence="2">Gsoil 348</strain>
    </source>
</reference>
<evidence type="ECO:0000313" key="2">
    <source>
        <dbReference type="EMBL" id="AIE87271.1"/>
    </source>
</evidence>
<keyword evidence="3" id="KW-1185">Reference proteome</keyword>
<protein>
    <submittedName>
        <fullName evidence="2">Uncharacterized protein</fullName>
    </submittedName>
</protein>
<dbReference type="Proteomes" id="UP000027982">
    <property type="component" value="Chromosome"/>
</dbReference>
<accession>A0A068NUZ0</accession>
<feature type="compositionally biased region" description="Basic and acidic residues" evidence="1">
    <location>
        <begin position="1"/>
        <end position="34"/>
    </location>
</feature>
<evidence type="ECO:0000313" key="3">
    <source>
        <dbReference type="Proteomes" id="UP000027982"/>
    </source>
</evidence>
<gene>
    <name evidence="2" type="ORF">OP10G_3903</name>
</gene>
<dbReference type="STRING" id="661478.OP10G_3903"/>
<proteinExistence type="predicted"/>